<dbReference type="RefSeq" id="WP_377466572.1">
    <property type="nucleotide sequence ID" value="NZ_JBHMAX010000024.1"/>
</dbReference>
<dbReference type="InterPro" id="IPR039422">
    <property type="entry name" value="MarR/SlyA-like"/>
</dbReference>
<accession>A0ABV5V5Q0</accession>
<dbReference type="SUPFAM" id="SSF46785">
    <property type="entry name" value="Winged helix' DNA-binding domain"/>
    <property type="match status" value="1"/>
</dbReference>
<reference evidence="3 4" key="1">
    <citation type="submission" date="2024-09" db="EMBL/GenBank/DDBJ databases">
        <authorList>
            <person name="Sun Q."/>
            <person name="Mori K."/>
        </authorList>
    </citation>
    <scope>NUCLEOTIDE SEQUENCE [LARGE SCALE GENOMIC DNA]</scope>
    <source>
        <strain evidence="3 4">JCM 12763</strain>
    </source>
</reference>
<organism evidence="3 4">
    <name type="scientific">Ornithinimicrobium kibberense</name>
    <dbReference type="NCBI Taxonomy" id="282060"/>
    <lineage>
        <taxon>Bacteria</taxon>
        <taxon>Bacillati</taxon>
        <taxon>Actinomycetota</taxon>
        <taxon>Actinomycetes</taxon>
        <taxon>Micrococcales</taxon>
        <taxon>Ornithinimicrobiaceae</taxon>
        <taxon>Ornithinimicrobium</taxon>
    </lineage>
</organism>
<dbReference type="InterPro" id="IPR036390">
    <property type="entry name" value="WH_DNA-bd_sf"/>
</dbReference>
<dbReference type="PANTHER" id="PTHR33164:SF43">
    <property type="entry name" value="HTH-TYPE TRANSCRIPTIONAL REPRESSOR YETL"/>
    <property type="match status" value="1"/>
</dbReference>
<sequence>MTPVRTDARRLLCERIAAAEVELHAVAMRWVEPVPTSADLTLRQLQVLAVLRAAPGSTGQQLAEALGVSTPTMSGIVDRIASKGWLDREQDPQDRRRVLLHLTPQAEEMLAELEVPVHRVKARILDRLDEDDLRELARLTDRMRDAAREVEDERSRDAAREVEDERSREAADA</sequence>
<protein>
    <submittedName>
        <fullName evidence="3">MarR family winged helix-turn-helix transcriptional regulator</fullName>
    </submittedName>
</protein>
<evidence type="ECO:0000256" key="1">
    <source>
        <dbReference type="SAM" id="MobiDB-lite"/>
    </source>
</evidence>
<evidence type="ECO:0000313" key="4">
    <source>
        <dbReference type="Proteomes" id="UP001589613"/>
    </source>
</evidence>
<gene>
    <name evidence="3" type="ORF">ACFFN0_13440</name>
</gene>
<keyword evidence="4" id="KW-1185">Reference proteome</keyword>
<name>A0ABV5V5Q0_9MICO</name>
<feature type="region of interest" description="Disordered" evidence="1">
    <location>
        <begin position="144"/>
        <end position="173"/>
    </location>
</feature>
<evidence type="ECO:0000259" key="2">
    <source>
        <dbReference type="PROSITE" id="PS50995"/>
    </source>
</evidence>
<dbReference type="PANTHER" id="PTHR33164">
    <property type="entry name" value="TRANSCRIPTIONAL REGULATOR, MARR FAMILY"/>
    <property type="match status" value="1"/>
</dbReference>
<dbReference type="InterPro" id="IPR036388">
    <property type="entry name" value="WH-like_DNA-bd_sf"/>
</dbReference>
<comment type="caution">
    <text evidence="3">The sequence shown here is derived from an EMBL/GenBank/DDBJ whole genome shotgun (WGS) entry which is preliminary data.</text>
</comment>
<dbReference type="SMART" id="SM00347">
    <property type="entry name" value="HTH_MARR"/>
    <property type="match status" value="1"/>
</dbReference>
<dbReference type="Pfam" id="PF12802">
    <property type="entry name" value="MarR_2"/>
    <property type="match status" value="1"/>
</dbReference>
<dbReference type="PRINTS" id="PR00598">
    <property type="entry name" value="HTHMARR"/>
</dbReference>
<proteinExistence type="predicted"/>
<feature type="domain" description="HTH marR-type" evidence="2">
    <location>
        <begin position="9"/>
        <end position="145"/>
    </location>
</feature>
<dbReference type="Proteomes" id="UP001589613">
    <property type="component" value="Unassembled WGS sequence"/>
</dbReference>
<dbReference type="EMBL" id="JBHMAX010000024">
    <property type="protein sequence ID" value="MFB9733047.1"/>
    <property type="molecule type" value="Genomic_DNA"/>
</dbReference>
<dbReference type="Gene3D" id="1.10.10.10">
    <property type="entry name" value="Winged helix-like DNA-binding domain superfamily/Winged helix DNA-binding domain"/>
    <property type="match status" value="1"/>
</dbReference>
<dbReference type="InterPro" id="IPR000835">
    <property type="entry name" value="HTH_MarR-typ"/>
</dbReference>
<evidence type="ECO:0000313" key="3">
    <source>
        <dbReference type="EMBL" id="MFB9733047.1"/>
    </source>
</evidence>
<dbReference type="PROSITE" id="PS50995">
    <property type="entry name" value="HTH_MARR_2"/>
    <property type="match status" value="1"/>
</dbReference>